<evidence type="ECO:0000313" key="3">
    <source>
        <dbReference type="EMBL" id="WKD50785.1"/>
    </source>
</evidence>
<evidence type="ECO:0000256" key="1">
    <source>
        <dbReference type="ARBA" id="ARBA00006738"/>
    </source>
</evidence>
<dbReference type="InterPro" id="IPR011856">
    <property type="entry name" value="tRNA_endonuc-like_dom_sf"/>
</dbReference>
<dbReference type="NCBIfam" id="NF009150">
    <property type="entry name" value="PRK12497.1-3"/>
    <property type="match status" value="1"/>
</dbReference>
<comment type="similarity">
    <text evidence="1 2">Belongs to the UPF0102 family.</text>
</comment>
<reference evidence="3 4" key="1">
    <citation type="submission" date="2022-05" db="EMBL/GenBank/DDBJ databases">
        <title>Microbulbifer sp. nov., isolated from sponge.</title>
        <authorList>
            <person name="Gao L."/>
        </authorList>
    </citation>
    <scope>NUCLEOTIDE SEQUENCE [LARGE SCALE GENOMIC DNA]</scope>
    <source>
        <strain evidence="3 4">MI-G</strain>
    </source>
</reference>
<dbReference type="PANTHER" id="PTHR34039">
    <property type="entry name" value="UPF0102 PROTEIN YRAN"/>
    <property type="match status" value="1"/>
</dbReference>
<protein>
    <recommendedName>
        <fullName evidence="2">UPF0102 protein M8T91_04995</fullName>
    </recommendedName>
</protein>
<dbReference type="Pfam" id="PF02021">
    <property type="entry name" value="UPF0102"/>
    <property type="match status" value="1"/>
</dbReference>
<organism evidence="3 4">
    <name type="scientific">Microbulbifer spongiae</name>
    <dbReference type="NCBI Taxonomy" id="2944933"/>
    <lineage>
        <taxon>Bacteria</taxon>
        <taxon>Pseudomonadati</taxon>
        <taxon>Pseudomonadota</taxon>
        <taxon>Gammaproteobacteria</taxon>
        <taxon>Cellvibrionales</taxon>
        <taxon>Microbulbiferaceae</taxon>
        <taxon>Microbulbifer</taxon>
    </lineage>
</organism>
<sequence length="106" mass="12021">MEDKATRYLQRAGLAVIERNYRSRFGEIDLIARDSDTVVFVEVRFRRSDHFGGAGASVDARKQQKLLATACGFLQEHKLDCPCRFDVLAIDGNAQNIQWIKNAFEA</sequence>
<dbReference type="Gene3D" id="3.40.1350.10">
    <property type="match status" value="1"/>
</dbReference>
<dbReference type="SUPFAM" id="SSF52980">
    <property type="entry name" value="Restriction endonuclease-like"/>
    <property type="match status" value="1"/>
</dbReference>
<dbReference type="NCBIfam" id="TIGR00252">
    <property type="entry name" value="YraN family protein"/>
    <property type="match status" value="1"/>
</dbReference>
<dbReference type="InterPro" id="IPR003509">
    <property type="entry name" value="UPF0102_YraN-like"/>
</dbReference>
<proteinExistence type="inferred from homology"/>
<dbReference type="Proteomes" id="UP001321520">
    <property type="component" value="Chromosome"/>
</dbReference>
<dbReference type="RefSeq" id="WP_301417415.1">
    <property type="nucleotide sequence ID" value="NZ_CP098023.1"/>
</dbReference>
<gene>
    <name evidence="3" type="ORF">M8T91_04995</name>
</gene>
<keyword evidence="4" id="KW-1185">Reference proteome</keyword>
<dbReference type="CDD" id="cd20736">
    <property type="entry name" value="PoNe_Nuclease"/>
    <property type="match status" value="1"/>
</dbReference>
<dbReference type="PANTHER" id="PTHR34039:SF1">
    <property type="entry name" value="UPF0102 PROTEIN YRAN"/>
    <property type="match status" value="1"/>
</dbReference>
<evidence type="ECO:0000256" key="2">
    <source>
        <dbReference type="HAMAP-Rule" id="MF_00048"/>
    </source>
</evidence>
<dbReference type="HAMAP" id="MF_00048">
    <property type="entry name" value="UPF0102"/>
    <property type="match status" value="1"/>
</dbReference>
<name>A0ABY9EE90_9GAMM</name>
<evidence type="ECO:0000313" key="4">
    <source>
        <dbReference type="Proteomes" id="UP001321520"/>
    </source>
</evidence>
<dbReference type="EMBL" id="CP098023">
    <property type="protein sequence ID" value="WKD50785.1"/>
    <property type="molecule type" value="Genomic_DNA"/>
</dbReference>
<accession>A0ABY9EE90</accession>
<dbReference type="InterPro" id="IPR011335">
    <property type="entry name" value="Restrct_endonuc-II-like"/>
</dbReference>